<feature type="chain" id="PRO_5030165875" description="S-protein homolog" evidence="6">
    <location>
        <begin position="21"/>
        <end position="133"/>
    </location>
</feature>
<gene>
    <name evidence="7" type="ORF">POPTR_002G263900</name>
</gene>
<keyword evidence="8" id="KW-1185">Reference proteome</keyword>
<dbReference type="OMA" id="GHETIFW"/>
<name>B9GS02_POPTR</name>
<keyword evidence="3" id="KW-0713">Self-incompatibility</keyword>
<accession>B9GS02</accession>
<keyword evidence="5 6" id="KW-0732">Signal</keyword>
<dbReference type="eggNOG" id="ENOG502S6K9">
    <property type="taxonomic scope" value="Eukaryota"/>
</dbReference>
<protein>
    <recommendedName>
        <fullName evidence="9">S-protein homolog</fullName>
    </recommendedName>
</protein>
<reference evidence="7 8" key="1">
    <citation type="journal article" date="2006" name="Science">
        <title>The genome of black cottonwood, Populus trichocarpa (Torr. &amp; Gray).</title>
        <authorList>
            <person name="Tuskan G.A."/>
            <person name="Difazio S."/>
            <person name="Jansson S."/>
            <person name="Bohlmann J."/>
            <person name="Grigoriev I."/>
            <person name="Hellsten U."/>
            <person name="Putnam N."/>
            <person name="Ralph S."/>
            <person name="Rombauts S."/>
            <person name="Salamov A."/>
            <person name="Schein J."/>
            <person name="Sterck L."/>
            <person name="Aerts A."/>
            <person name="Bhalerao R.R."/>
            <person name="Bhalerao R.P."/>
            <person name="Blaudez D."/>
            <person name="Boerjan W."/>
            <person name="Brun A."/>
            <person name="Brunner A."/>
            <person name="Busov V."/>
            <person name="Campbell M."/>
            <person name="Carlson J."/>
            <person name="Chalot M."/>
            <person name="Chapman J."/>
            <person name="Chen G.L."/>
            <person name="Cooper D."/>
            <person name="Coutinho P.M."/>
            <person name="Couturier J."/>
            <person name="Covert S."/>
            <person name="Cronk Q."/>
            <person name="Cunningham R."/>
            <person name="Davis J."/>
            <person name="Degroeve S."/>
            <person name="Dejardin A."/>
            <person name="Depamphilis C."/>
            <person name="Detter J."/>
            <person name="Dirks B."/>
            <person name="Dubchak I."/>
            <person name="Duplessis S."/>
            <person name="Ehlting J."/>
            <person name="Ellis B."/>
            <person name="Gendler K."/>
            <person name="Goodstein D."/>
            <person name="Gribskov M."/>
            <person name="Grimwood J."/>
            <person name="Groover A."/>
            <person name="Gunter L."/>
            <person name="Hamberger B."/>
            <person name="Heinze B."/>
            <person name="Helariutta Y."/>
            <person name="Henrissat B."/>
            <person name="Holligan D."/>
            <person name="Holt R."/>
            <person name="Huang W."/>
            <person name="Islam-Faridi N."/>
            <person name="Jones S."/>
            <person name="Jones-Rhoades M."/>
            <person name="Jorgensen R."/>
            <person name="Joshi C."/>
            <person name="Kangasjarvi J."/>
            <person name="Karlsson J."/>
            <person name="Kelleher C."/>
            <person name="Kirkpatrick R."/>
            <person name="Kirst M."/>
            <person name="Kohler A."/>
            <person name="Kalluri U."/>
            <person name="Larimer F."/>
            <person name="Leebens-Mack J."/>
            <person name="Leple J.C."/>
            <person name="Locascio P."/>
            <person name="Lou Y."/>
            <person name="Lucas S."/>
            <person name="Martin F."/>
            <person name="Montanini B."/>
            <person name="Napoli C."/>
            <person name="Nelson D.R."/>
            <person name="Nelson C."/>
            <person name="Nieminen K."/>
            <person name="Nilsson O."/>
            <person name="Pereda V."/>
            <person name="Peter G."/>
            <person name="Philippe R."/>
            <person name="Pilate G."/>
            <person name="Poliakov A."/>
            <person name="Razumovskaya J."/>
            <person name="Richardson P."/>
            <person name="Rinaldi C."/>
            <person name="Ritland K."/>
            <person name="Rouze P."/>
            <person name="Ryaboy D."/>
            <person name="Schmutz J."/>
            <person name="Schrader J."/>
            <person name="Segerman B."/>
            <person name="Shin H."/>
            <person name="Siddiqui A."/>
            <person name="Sterky F."/>
            <person name="Terry A."/>
            <person name="Tsai C.J."/>
            <person name="Uberbacher E."/>
            <person name="Unneberg P."/>
            <person name="Vahala J."/>
            <person name="Wall K."/>
            <person name="Wessler S."/>
            <person name="Yang G."/>
            <person name="Yin T."/>
            <person name="Douglas C."/>
            <person name="Marra M."/>
            <person name="Sandberg G."/>
            <person name="Van de Peer Y."/>
            <person name="Rokhsar D."/>
        </authorList>
    </citation>
    <scope>NUCLEOTIDE SEQUENCE [LARGE SCALE GENOMIC DNA]</scope>
    <source>
        <strain evidence="8">cv. Nisqually</strain>
    </source>
</reference>
<proteinExistence type="inferred from homology"/>
<dbReference type="SMR" id="B9GS02"/>
<dbReference type="GO" id="GO:0060320">
    <property type="term" value="P:rejection of self pollen"/>
    <property type="evidence" value="ECO:0007669"/>
    <property type="project" value="UniProtKB-KW"/>
</dbReference>
<dbReference type="PANTHER" id="PTHR35630">
    <property type="entry name" value="LEGUMINOSIN GROUP486 SECRETED PEPTIDE"/>
    <property type="match status" value="1"/>
</dbReference>
<sequence>MATWIHFLLFFNFALCVLSARSIEDQAEQNLPTIEIINSLPANSEPVRFYCASNNISLGMHSLSVGEVFQWKVVEKDTYYCAAEWKQYFAAWYGFEVPRDENHGTVYSLMKEDGIYLSWDKANWVLQNTWKAI</sequence>
<evidence type="ECO:0000313" key="8">
    <source>
        <dbReference type="Proteomes" id="UP000006729"/>
    </source>
</evidence>
<evidence type="ECO:0000313" key="7">
    <source>
        <dbReference type="EMBL" id="PNT51868.1"/>
    </source>
</evidence>
<dbReference type="Gramene" id="Potri.002G263900.1.v4.1">
    <property type="protein sequence ID" value="Potri.002G263900.1.v4.1"/>
    <property type="gene ID" value="Potri.002G263900.v4.1"/>
</dbReference>
<organism evidence="7 8">
    <name type="scientific">Populus trichocarpa</name>
    <name type="common">Western balsam poplar</name>
    <name type="synonym">Populus balsamifera subsp. trichocarpa</name>
    <dbReference type="NCBI Taxonomy" id="3694"/>
    <lineage>
        <taxon>Eukaryota</taxon>
        <taxon>Viridiplantae</taxon>
        <taxon>Streptophyta</taxon>
        <taxon>Embryophyta</taxon>
        <taxon>Tracheophyta</taxon>
        <taxon>Spermatophyta</taxon>
        <taxon>Magnoliopsida</taxon>
        <taxon>eudicotyledons</taxon>
        <taxon>Gunneridae</taxon>
        <taxon>Pentapetalae</taxon>
        <taxon>rosids</taxon>
        <taxon>fabids</taxon>
        <taxon>Malpighiales</taxon>
        <taxon>Salicaceae</taxon>
        <taxon>Saliceae</taxon>
        <taxon>Populus</taxon>
    </lineage>
</organism>
<dbReference type="EMBL" id="CM009291">
    <property type="protein sequence ID" value="PNT51868.1"/>
    <property type="molecule type" value="Genomic_DNA"/>
</dbReference>
<dbReference type="InParanoid" id="B9GS02"/>
<keyword evidence="4" id="KW-0964">Secreted</keyword>
<dbReference type="HOGENOM" id="CLU_143825_1_0_1"/>
<evidence type="ECO:0000256" key="2">
    <source>
        <dbReference type="ARBA" id="ARBA00005581"/>
    </source>
</evidence>
<dbReference type="PANTHER" id="PTHR35630:SF1">
    <property type="entry name" value="LEGUMINOSIN GROUP486 SECRETED PEPTIDE"/>
    <property type="match status" value="1"/>
</dbReference>
<comment type="similarity">
    <text evidence="2">Belongs to the plant self-incompatibility (S1) protein family.</text>
</comment>
<evidence type="ECO:0008006" key="9">
    <source>
        <dbReference type="Google" id="ProtNLM"/>
    </source>
</evidence>
<evidence type="ECO:0000256" key="3">
    <source>
        <dbReference type="ARBA" id="ARBA00022471"/>
    </source>
</evidence>
<comment type="subcellular location">
    <subcellularLocation>
        <location evidence="1">Secreted</location>
    </subcellularLocation>
</comment>
<dbReference type="AlphaFoldDB" id="B9GS02"/>
<feature type="signal peptide" evidence="6">
    <location>
        <begin position="1"/>
        <end position="20"/>
    </location>
</feature>
<dbReference type="GO" id="GO:0005576">
    <property type="term" value="C:extracellular region"/>
    <property type="evidence" value="ECO:0007669"/>
    <property type="project" value="UniProtKB-SubCell"/>
</dbReference>
<dbReference type="InterPro" id="IPR010264">
    <property type="entry name" value="Self-incomp_S1"/>
</dbReference>
<dbReference type="Pfam" id="PF05938">
    <property type="entry name" value="Self-incomp_S1"/>
    <property type="match status" value="1"/>
</dbReference>
<evidence type="ECO:0000256" key="1">
    <source>
        <dbReference type="ARBA" id="ARBA00004613"/>
    </source>
</evidence>
<evidence type="ECO:0000256" key="6">
    <source>
        <dbReference type="SAM" id="SignalP"/>
    </source>
</evidence>
<evidence type="ECO:0000256" key="5">
    <source>
        <dbReference type="ARBA" id="ARBA00022729"/>
    </source>
</evidence>
<evidence type="ECO:0000256" key="4">
    <source>
        <dbReference type="ARBA" id="ARBA00022525"/>
    </source>
</evidence>
<dbReference type="Proteomes" id="UP000006729">
    <property type="component" value="Chromosome 2"/>
</dbReference>